<dbReference type="EMBL" id="CAKJVE010000002">
    <property type="protein sequence ID" value="CAG9702272.1"/>
    <property type="molecule type" value="Genomic_DNA"/>
</dbReference>
<dbReference type="EMBL" id="CAKJVE010000004">
    <property type="protein sequence ID" value="CAG9708303.1"/>
    <property type="molecule type" value="Genomic_DNA"/>
</dbReference>
<dbReference type="RefSeq" id="WP_058295447.1">
    <property type="nucleotide sequence ID" value="NZ_CAKJVD010000050.1"/>
</dbReference>
<reference evidence="2" key="3">
    <citation type="submission" date="2021-10" db="EMBL/GenBank/DDBJ databases">
        <authorList>
            <person name="Mesa V."/>
        </authorList>
    </citation>
    <scope>NUCLEOTIDE SEQUENCE</scope>
    <source>
        <strain evidence="2">CC3_PB</strain>
    </source>
</reference>
<name>A0A2A7MI76_9CLOT</name>
<gene>
    <name evidence="4" type="ORF">CNEO2_60112</name>
    <name evidence="2" type="ORF">CNEO_20018</name>
    <name evidence="3" type="ORF">CNEO_43513</name>
    <name evidence="6" type="ORF">CNEONATNEC25_02324</name>
    <name evidence="5" type="ORF">CQ394_06090</name>
</gene>
<dbReference type="Proteomes" id="UP000220840">
    <property type="component" value="Unassembled WGS sequence"/>
</dbReference>
<reference evidence="6 8" key="2">
    <citation type="submission" date="2018-06" db="EMBL/GenBank/DDBJ databases">
        <authorList>
            <consortium name="IHU Genomes"/>
        </authorList>
    </citation>
    <scope>NUCLEOTIDE SEQUENCE [LARGE SCALE GENOMIC DNA]</scope>
    <source>
        <strain evidence="6 8">NEC25</strain>
    </source>
</reference>
<evidence type="ECO:0000313" key="6">
    <source>
        <dbReference type="EMBL" id="VCT84724.1"/>
    </source>
</evidence>
<dbReference type="InterPro" id="IPR012454">
    <property type="entry name" value="DUF1659"/>
</dbReference>
<dbReference type="EMBL" id="UWJD01000002">
    <property type="protein sequence ID" value="VCT84724.1"/>
    <property type="molecule type" value="Genomic_DNA"/>
</dbReference>
<dbReference type="OrthoDB" id="1936913at2"/>
<dbReference type="GeneID" id="68877723"/>
<dbReference type="Proteomes" id="UP001189143">
    <property type="component" value="Unassembled WGS sequence"/>
</dbReference>
<dbReference type="Proteomes" id="UP000789738">
    <property type="component" value="Unassembled WGS sequence"/>
</dbReference>
<dbReference type="Proteomes" id="UP000431451">
    <property type="component" value="Unassembled WGS sequence"/>
</dbReference>
<evidence type="ECO:0000259" key="1">
    <source>
        <dbReference type="Pfam" id="PF07872"/>
    </source>
</evidence>
<feature type="domain" description="DUF1659" evidence="1">
    <location>
        <begin position="2"/>
        <end position="73"/>
    </location>
</feature>
<evidence type="ECO:0000313" key="4">
    <source>
        <dbReference type="EMBL" id="CAI3675175.1"/>
    </source>
</evidence>
<reference evidence="5 7" key="1">
    <citation type="submission" date="2017-10" db="EMBL/GenBank/DDBJ databases">
        <title>Effective Description of Clostridium neonatale sp. nov. linked to necrotizing enterocolitis in neonates and a clarification of species assignable to the genus Clostridium (Prazmowski 1880) emend. Lawson and Rainey 2016.</title>
        <authorList>
            <person name="Bernard K."/>
            <person name="Burdz T."/>
            <person name="Wiebe D."/>
            <person name="Balcewich B."/>
            <person name="Alfa M."/>
            <person name="Bernier A.-M."/>
        </authorList>
    </citation>
    <scope>NUCLEOTIDE SEQUENCE [LARGE SCALE GENOMIC DNA]</scope>
    <source>
        <strain evidence="5 7">LCDC99A005</strain>
    </source>
</reference>
<dbReference type="EMBL" id="PDCJ01000001">
    <property type="protein sequence ID" value="PEG31289.1"/>
    <property type="molecule type" value="Genomic_DNA"/>
</dbReference>
<reference evidence="4" key="4">
    <citation type="submission" date="2022-10" db="EMBL/GenBank/DDBJ databases">
        <authorList>
            <person name="Aires J."/>
            <person name="Mesa V."/>
        </authorList>
    </citation>
    <scope>NUCLEOTIDE SEQUENCE</scope>
    <source>
        <strain evidence="4">Clostridium neonatale JD116</strain>
    </source>
</reference>
<dbReference type="Pfam" id="PF07872">
    <property type="entry name" value="DUF1659"/>
    <property type="match status" value="1"/>
</dbReference>
<evidence type="ECO:0000313" key="3">
    <source>
        <dbReference type="EMBL" id="CAG9708303.1"/>
    </source>
</evidence>
<evidence type="ECO:0000313" key="8">
    <source>
        <dbReference type="Proteomes" id="UP000431451"/>
    </source>
</evidence>
<accession>A0A2A7MI76</accession>
<evidence type="ECO:0000313" key="5">
    <source>
        <dbReference type="EMBL" id="PEG31289.1"/>
    </source>
</evidence>
<sequence>MAVNKTIETASISIEIQKGVDRAGDPVYSKKSFSNVKPEASPENVYLVAQAIKNVMEASTRDSYLNETSSLTEN</sequence>
<proteinExistence type="predicted"/>
<protein>
    <submittedName>
        <fullName evidence="5">DUF1659 domain-containing protein</fullName>
    </submittedName>
</protein>
<evidence type="ECO:0000313" key="7">
    <source>
        <dbReference type="Proteomes" id="UP000220840"/>
    </source>
</evidence>
<dbReference type="AlphaFoldDB" id="A0A2A7MI76"/>
<keyword evidence="7" id="KW-1185">Reference proteome</keyword>
<evidence type="ECO:0000313" key="2">
    <source>
        <dbReference type="EMBL" id="CAG9702272.1"/>
    </source>
</evidence>
<organism evidence="5 7">
    <name type="scientific">Clostridium neonatale</name>
    <dbReference type="NCBI Taxonomy" id="137838"/>
    <lineage>
        <taxon>Bacteria</taxon>
        <taxon>Bacillati</taxon>
        <taxon>Bacillota</taxon>
        <taxon>Clostridia</taxon>
        <taxon>Eubacteriales</taxon>
        <taxon>Clostridiaceae</taxon>
        <taxon>Clostridium</taxon>
    </lineage>
</organism>
<dbReference type="STRING" id="137838.GCA_001458595_02689"/>
<dbReference type="EMBL" id="CAMTCP010000270">
    <property type="protein sequence ID" value="CAI3675175.1"/>
    <property type="molecule type" value="Genomic_DNA"/>
</dbReference>